<evidence type="ECO:0000259" key="2">
    <source>
        <dbReference type="Pfam" id="PF00501"/>
    </source>
</evidence>
<dbReference type="InterPro" id="IPR025110">
    <property type="entry name" value="AMP-bd_C"/>
</dbReference>
<protein>
    <submittedName>
        <fullName evidence="5">AMP-binding protein</fullName>
    </submittedName>
    <submittedName>
        <fullName evidence="6">Propionyl-CoA synthetase</fullName>
    </submittedName>
</protein>
<dbReference type="InterPro" id="IPR042099">
    <property type="entry name" value="ANL_N_sf"/>
</dbReference>
<dbReference type="InterPro" id="IPR020845">
    <property type="entry name" value="AMP-binding_CS"/>
</dbReference>
<sequence length="590" mass="62751">MLPWTTYDAMRHAASADPEGFWLEAARRIAWEQAPVAACRPRADGWHDWFAGGTLNSCHNAVDRHVAAGRGEQPALIWHSCATQETRSLSYAALQRRVAGFAGGLRALGVGKGDRVLIAAPCMVETAIAMLACARLGAVHVVVFAGYAAAELARRIDDVTPKIVVAASCSFQGRTVVPAQATLDEALAGAVHVPDGCVIVQRASCPMRMVAGRDHDFHVLERYPPVAPVPVRAEDPLYVLHTSGTTGTPKGIVRDNGGHAVALSLSMELIYGCGPGDCFFTTSDLGWVVGHSYGVYAPLLGGGTSVIVEGCPSGSVIERLCATHDVKCLFTTPTQLRVMRQGGVDLSGSRLPALKRVFVAGEYADPTLLDWARACFDRPVVNHWWQTETGWSITAHFFGLPEAEPAAILNDIGRPAPGFSPVVRPAVAGETSGEILLALPLPPGCLAGIWKAGALRPPTTYLAEGGGCYRTFDEGLITDDRAVHMLGRSDDVIKVAGRRVSGVQIEKIIAGHEKVHACAVVAVSDGLRGQRPVAYVVPASWPAQPGWAAEIAERVACGLGRWVGLKEVLFVRQLPTTVSGKIMRRTLATA</sequence>
<dbReference type="SUPFAM" id="SSF56801">
    <property type="entry name" value="Acetyl-CoA synthetase-like"/>
    <property type="match status" value="1"/>
</dbReference>
<evidence type="ECO:0000313" key="7">
    <source>
        <dbReference type="Proteomes" id="UP000254958"/>
    </source>
</evidence>
<reference evidence="5 8" key="2">
    <citation type="submission" date="2020-04" db="EMBL/GenBank/DDBJ databases">
        <title>Description of novel Gluconacetobacter.</title>
        <authorList>
            <person name="Sombolestani A."/>
        </authorList>
    </citation>
    <scope>NUCLEOTIDE SEQUENCE [LARGE SCALE GENOMIC DNA]</scope>
    <source>
        <strain evidence="5 8">LMG 1382</strain>
    </source>
</reference>
<dbReference type="PANTHER" id="PTHR43347">
    <property type="entry name" value="ACYL-COA SYNTHETASE"/>
    <property type="match status" value="1"/>
</dbReference>
<dbReference type="Proteomes" id="UP000562982">
    <property type="component" value="Unassembled WGS sequence"/>
</dbReference>
<reference evidence="6 7" key="1">
    <citation type="submission" date="2018-07" db="EMBL/GenBank/DDBJ databases">
        <title>Genomic Encyclopedia of Type Strains, Phase IV (KMG-IV): sequencing the most valuable type-strain genomes for metagenomic binning, comparative biology and taxonomic classification.</title>
        <authorList>
            <person name="Goeker M."/>
        </authorList>
    </citation>
    <scope>NUCLEOTIDE SEQUENCE [LARGE SCALE GENOMIC DNA]</scope>
    <source>
        <strain evidence="6 7">DSM 5603</strain>
    </source>
</reference>
<dbReference type="PROSITE" id="PS00455">
    <property type="entry name" value="AMP_BINDING"/>
    <property type="match status" value="1"/>
</dbReference>
<dbReference type="InterPro" id="IPR000873">
    <property type="entry name" value="AMP-dep_synth/lig_dom"/>
</dbReference>
<name>A0A370G4D0_GLULI</name>
<proteinExistence type="inferred from homology"/>
<feature type="domain" description="Acetyl-coenzyme A synthetase N-terminal" evidence="4">
    <location>
        <begin position="7"/>
        <end position="61"/>
    </location>
</feature>
<evidence type="ECO:0000313" key="5">
    <source>
        <dbReference type="EMBL" id="MBB2186707.1"/>
    </source>
</evidence>
<feature type="domain" description="AMP-dependent synthetase/ligase" evidence="2">
    <location>
        <begin position="65"/>
        <end position="436"/>
    </location>
</feature>
<keyword evidence="7" id="KW-1185">Reference proteome</keyword>
<organism evidence="6 7">
    <name type="scientific">Gluconacetobacter liquefaciens</name>
    <name type="common">Acetobacter liquefaciens</name>
    <dbReference type="NCBI Taxonomy" id="89584"/>
    <lineage>
        <taxon>Bacteria</taxon>
        <taxon>Pseudomonadati</taxon>
        <taxon>Pseudomonadota</taxon>
        <taxon>Alphaproteobacteria</taxon>
        <taxon>Acetobacterales</taxon>
        <taxon>Acetobacteraceae</taxon>
        <taxon>Gluconacetobacter</taxon>
    </lineage>
</organism>
<dbReference type="Pfam" id="PF16177">
    <property type="entry name" value="ACAS_N"/>
    <property type="match status" value="1"/>
</dbReference>
<dbReference type="InterPro" id="IPR045851">
    <property type="entry name" value="AMP-bd_C_sf"/>
</dbReference>
<feature type="domain" description="AMP-binding enzyme C-terminal" evidence="3">
    <location>
        <begin position="504"/>
        <end position="581"/>
    </location>
</feature>
<accession>A0A370G4D0</accession>
<dbReference type="Gene3D" id="3.30.300.30">
    <property type="match status" value="1"/>
</dbReference>
<dbReference type="EMBL" id="QQAW01000005">
    <property type="protein sequence ID" value="RDI37886.1"/>
    <property type="molecule type" value="Genomic_DNA"/>
</dbReference>
<evidence type="ECO:0000313" key="8">
    <source>
        <dbReference type="Proteomes" id="UP000562982"/>
    </source>
</evidence>
<dbReference type="PANTHER" id="PTHR43347:SF3">
    <property type="entry name" value="ACYL-COA SYNTHETASE SHORT-CHAIN FAMILY MEMBER 3, MITOCHONDRIAL"/>
    <property type="match status" value="1"/>
</dbReference>
<comment type="similarity">
    <text evidence="1">Belongs to the ATP-dependent AMP-binding enzyme family.</text>
</comment>
<dbReference type="Pfam" id="PF13193">
    <property type="entry name" value="AMP-binding_C"/>
    <property type="match status" value="1"/>
</dbReference>
<evidence type="ECO:0000313" key="6">
    <source>
        <dbReference type="EMBL" id="RDI37886.1"/>
    </source>
</evidence>
<dbReference type="AlphaFoldDB" id="A0A370G4D0"/>
<dbReference type="RefSeq" id="WP_114727614.1">
    <property type="nucleotide sequence ID" value="NZ_BJMI01000014.1"/>
</dbReference>
<dbReference type="EMBL" id="JABEQI010000005">
    <property type="protein sequence ID" value="MBB2186707.1"/>
    <property type="molecule type" value="Genomic_DNA"/>
</dbReference>
<dbReference type="Proteomes" id="UP000254958">
    <property type="component" value="Unassembled WGS sequence"/>
</dbReference>
<dbReference type="Pfam" id="PF00501">
    <property type="entry name" value="AMP-binding"/>
    <property type="match status" value="1"/>
</dbReference>
<evidence type="ECO:0000259" key="4">
    <source>
        <dbReference type="Pfam" id="PF16177"/>
    </source>
</evidence>
<comment type="caution">
    <text evidence="6">The sequence shown here is derived from an EMBL/GenBank/DDBJ whole genome shotgun (WGS) entry which is preliminary data.</text>
</comment>
<evidence type="ECO:0000259" key="3">
    <source>
        <dbReference type="Pfam" id="PF13193"/>
    </source>
</evidence>
<dbReference type="Gene3D" id="3.40.50.12780">
    <property type="entry name" value="N-terminal domain of ligase-like"/>
    <property type="match status" value="1"/>
</dbReference>
<dbReference type="InterPro" id="IPR032387">
    <property type="entry name" value="ACAS_N"/>
</dbReference>
<gene>
    <name evidence="6" type="ORF">C7453_105297</name>
    <name evidence="5" type="ORF">HLH32_09965</name>
</gene>
<dbReference type="OrthoDB" id="4471305at2"/>
<evidence type="ECO:0000256" key="1">
    <source>
        <dbReference type="ARBA" id="ARBA00006432"/>
    </source>
</evidence>
<dbReference type="GO" id="GO:0050218">
    <property type="term" value="F:propionate-CoA ligase activity"/>
    <property type="evidence" value="ECO:0007669"/>
    <property type="project" value="TreeGrafter"/>
</dbReference>